<dbReference type="OrthoDB" id="195113at2"/>
<reference evidence="2" key="1">
    <citation type="submission" date="2013-03" db="EMBL/GenBank/DDBJ databases">
        <authorList>
            <person name="Harkins D.M."/>
            <person name="Durkin A.S."/>
            <person name="Brinkac L.M."/>
            <person name="Haft D.H."/>
            <person name="Selengut J.D."/>
            <person name="Sanka R."/>
            <person name="DePew J."/>
            <person name="Purushe J."/>
            <person name="Hartskeerl R.A."/>
            <person name="Ahmed A."/>
            <person name="van der Linden H."/>
            <person name="Goris M.G.A."/>
            <person name="Vinetz J.M."/>
            <person name="Sutton G.G."/>
            <person name="Nierman W.C."/>
            <person name="Fouts D.E."/>
        </authorList>
    </citation>
    <scope>NUCLEOTIDE SEQUENCE [LARGE SCALE GENOMIC DNA]</scope>
    <source>
        <strain evidence="2">LT 11-33</strain>
    </source>
</reference>
<feature type="domain" description="Bacterial bifunctional deaminase-reductase C-terminal" evidence="1">
    <location>
        <begin position="42"/>
        <end position="174"/>
    </location>
</feature>
<dbReference type="Gene3D" id="3.40.430.10">
    <property type="entry name" value="Dihydrofolate Reductase, subunit A"/>
    <property type="match status" value="1"/>
</dbReference>
<keyword evidence="3" id="KW-1185">Reference proteome</keyword>
<dbReference type="STRING" id="1257025.LEP1GSC203_3175"/>
<comment type="caution">
    <text evidence="2">The sequence shown here is derived from an EMBL/GenBank/DDBJ whole genome shotgun (WGS) entry which is preliminary data.</text>
</comment>
<name>N1VTM1_9LEPT</name>
<proteinExistence type="predicted"/>
<evidence type="ECO:0000259" key="1">
    <source>
        <dbReference type="Pfam" id="PF01872"/>
    </source>
</evidence>
<dbReference type="InterPro" id="IPR002734">
    <property type="entry name" value="RibDG_C"/>
</dbReference>
<gene>
    <name evidence="2" type="ORF">LEP1GSC203_3175</name>
</gene>
<accession>N1VTM1</accession>
<evidence type="ECO:0000313" key="2">
    <source>
        <dbReference type="EMBL" id="EMY63094.1"/>
    </source>
</evidence>
<protein>
    <submittedName>
        <fullName evidence="2">Riboflavin biosynthesis protein RibD C-terminal domain protein</fullName>
    </submittedName>
</protein>
<dbReference type="Pfam" id="PF01872">
    <property type="entry name" value="RibD_C"/>
    <property type="match status" value="1"/>
</dbReference>
<dbReference type="InterPro" id="IPR024072">
    <property type="entry name" value="DHFR-like_dom_sf"/>
</dbReference>
<dbReference type="AlphaFoldDB" id="N1VTM1"/>
<dbReference type="SUPFAM" id="SSF53597">
    <property type="entry name" value="Dihydrofolate reductase-like"/>
    <property type="match status" value="1"/>
</dbReference>
<dbReference type="EMBL" id="AOGW02000006">
    <property type="protein sequence ID" value="EMY63094.1"/>
    <property type="molecule type" value="Genomic_DNA"/>
</dbReference>
<dbReference type="GO" id="GO:0009231">
    <property type="term" value="P:riboflavin biosynthetic process"/>
    <property type="evidence" value="ECO:0007669"/>
    <property type="project" value="InterPro"/>
</dbReference>
<organism evidence="2 3">
    <name type="scientific">Leptospira terpstrae serovar Hualin str. LT 11-33 = ATCC 700639</name>
    <dbReference type="NCBI Taxonomy" id="1257025"/>
    <lineage>
        <taxon>Bacteria</taxon>
        <taxon>Pseudomonadati</taxon>
        <taxon>Spirochaetota</taxon>
        <taxon>Spirochaetia</taxon>
        <taxon>Leptospirales</taxon>
        <taxon>Leptospiraceae</taxon>
        <taxon>Leptospira</taxon>
    </lineage>
</organism>
<sequence>MRKLIMWNVITQEGFFEGTKNWDLSFHGLVWGKELEEFSLVQLRSADMLVFGSTTYKGMADYWTNAKEEEGEVAKFMNTIPKVVCSSTLVTADWNNTAIVKDAVSEIYKLKKDGNGNMFVFGSGKLSESLMKAELFDEYRLCLAPVFLGNGRLLFHEGLPYQKLKLLETNPLTTGGIILRYAPIGKE</sequence>
<dbReference type="GO" id="GO:0008703">
    <property type="term" value="F:5-amino-6-(5-phosphoribosylamino)uracil reductase activity"/>
    <property type="evidence" value="ECO:0007669"/>
    <property type="project" value="InterPro"/>
</dbReference>
<dbReference type="Proteomes" id="UP000012371">
    <property type="component" value="Unassembled WGS sequence"/>
</dbReference>
<evidence type="ECO:0000313" key="3">
    <source>
        <dbReference type="Proteomes" id="UP000012371"/>
    </source>
</evidence>
<dbReference type="RefSeq" id="WP_002972864.1">
    <property type="nucleotide sequence ID" value="NZ_AOGW02000006.1"/>
</dbReference>